<evidence type="ECO:0000313" key="3">
    <source>
        <dbReference type="Proteomes" id="UP000299102"/>
    </source>
</evidence>
<sequence length="147" mass="17097">MDDSYSAEVKSEEDNLFEEKDRILEHLLNENDYNSQASEKDRLTLSEVNEDDLKNCYVLLEDVTSCFPVLKESSTVKVPRNAASFFSKSDKIKKFIKKRGKYRPRRSKKTKDEPDSDDDSKSGKSYRLASISAKQLKERLKLYEKAR</sequence>
<proteinExistence type="predicted"/>
<dbReference type="OrthoDB" id="654211at2759"/>
<protein>
    <submittedName>
        <fullName evidence="2">Uncharacterized protein</fullName>
    </submittedName>
</protein>
<dbReference type="AlphaFoldDB" id="A0A4C1T517"/>
<feature type="region of interest" description="Disordered" evidence="1">
    <location>
        <begin position="96"/>
        <end position="126"/>
    </location>
</feature>
<name>A0A4C1T517_EUMVA</name>
<dbReference type="EMBL" id="BGZK01012150">
    <property type="protein sequence ID" value="GBP09599.1"/>
    <property type="molecule type" value="Genomic_DNA"/>
</dbReference>
<organism evidence="2 3">
    <name type="scientific">Eumeta variegata</name>
    <name type="common">Bagworm moth</name>
    <name type="synonym">Eumeta japonica</name>
    <dbReference type="NCBI Taxonomy" id="151549"/>
    <lineage>
        <taxon>Eukaryota</taxon>
        <taxon>Metazoa</taxon>
        <taxon>Ecdysozoa</taxon>
        <taxon>Arthropoda</taxon>
        <taxon>Hexapoda</taxon>
        <taxon>Insecta</taxon>
        <taxon>Pterygota</taxon>
        <taxon>Neoptera</taxon>
        <taxon>Endopterygota</taxon>
        <taxon>Lepidoptera</taxon>
        <taxon>Glossata</taxon>
        <taxon>Ditrysia</taxon>
        <taxon>Tineoidea</taxon>
        <taxon>Psychidae</taxon>
        <taxon>Oiketicinae</taxon>
        <taxon>Eumeta</taxon>
    </lineage>
</organism>
<comment type="caution">
    <text evidence="2">The sequence shown here is derived from an EMBL/GenBank/DDBJ whole genome shotgun (WGS) entry which is preliminary data.</text>
</comment>
<evidence type="ECO:0000256" key="1">
    <source>
        <dbReference type="SAM" id="MobiDB-lite"/>
    </source>
</evidence>
<gene>
    <name evidence="2" type="ORF">EVAR_73253_1</name>
</gene>
<accession>A0A4C1T517</accession>
<dbReference type="Proteomes" id="UP000299102">
    <property type="component" value="Unassembled WGS sequence"/>
</dbReference>
<reference evidence="2 3" key="1">
    <citation type="journal article" date="2019" name="Commun. Biol.">
        <title>The bagworm genome reveals a unique fibroin gene that provides high tensile strength.</title>
        <authorList>
            <person name="Kono N."/>
            <person name="Nakamura H."/>
            <person name="Ohtoshi R."/>
            <person name="Tomita M."/>
            <person name="Numata K."/>
            <person name="Arakawa K."/>
        </authorList>
    </citation>
    <scope>NUCLEOTIDE SEQUENCE [LARGE SCALE GENOMIC DNA]</scope>
</reference>
<feature type="compositionally biased region" description="Basic residues" evidence="1">
    <location>
        <begin position="96"/>
        <end position="109"/>
    </location>
</feature>
<evidence type="ECO:0000313" key="2">
    <source>
        <dbReference type="EMBL" id="GBP09599.1"/>
    </source>
</evidence>
<keyword evidence="3" id="KW-1185">Reference proteome</keyword>